<keyword evidence="2" id="KW-1185">Reference proteome</keyword>
<feature type="compositionally biased region" description="Basic and acidic residues" evidence="1">
    <location>
        <begin position="154"/>
        <end position="170"/>
    </location>
</feature>
<feature type="region of interest" description="Disordered" evidence="1">
    <location>
        <begin position="141"/>
        <end position="199"/>
    </location>
</feature>
<accession>A0A9R0DR16</accession>
<sequence length="362" mass="40079">MESGKINLEKGQNQEPAPAPAPVPKPSTSKGSSTGSKAPRPRRGRPTGANRTPLSLEERRARNAQYERERREDLAQAQAELAEAAGCDPNVSEADLLAFVVNKLSADKLEKKQSIEEYRRLNAKLEAHIASCILRLGPDYVDSDDDEEVQLEEPNTRKRKSDETIGDEKRLRRSGKQIPASWISPTDLAEAGPSSLSPPVQQDTIEQVLADLDDFSQLETSDNDQLAPPVTESPSQDQYFASEQYLLPPSLPGGSEQQQQQPDQLQQQQQQQEDLLGEILDYLGISSAESQSALERAPNAQSSLLATAETECPPPYQYIPPQQYLLPPPSVPVQQPESDIDLTQIYSPEELERLYNAIDQFI</sequence>
<name>A0A9R0DR16_SPOFR</name>
<feature type="compositionally biased region" description="Low complexity" evidence="1">
    <location>
        <begin position="26"/>
        <end position="38"/>
    </location>
</feature>
<dbReference type="GeneID" id="118275300"/>
<evidence type="ECO:0000313" key="2">
    <source>
        <dbReference type="Proteomes" id="UP000829999"/>
    </source>
</evidence>
<dbReference type="Proteomes" id="UP000829999">
    <property type="component" value="Chromosome 8"/>
</dbReference>
<feature type="compositionally biased region" description="Low complexity" evidence="1">
    <location>
        <begin position="252"/>
        <end position="270"/>
    </location>
</feature>
<reference evidence="3 4" key="1">
    <citation type="submission" date="2025-04" db="UniProtKB">
        <authorList>
            <consortium name="RefSeq"/>
        </authorList>
    </citation>
    <scope>IDENTIFICATION</scope>
    <source>
        <tissue evidence="3 4">Whole larval tissue</tissue>
    </source>
</reference>
<evidence type="ECO:0000313" key="4">
    <source>
        <dbReference type="RefSeq" id="XP_050551251.1"/>
    </source>
</evidence>
<feature type="compositionally biased region" description="Acidic residues" evidence="1">
    <location>
        <begin position="141"/>
        <end position="151"/>
    </location>
</feature>
<proteinExistence type="predicted"/>
<dbReference type="RefSeq" id="XP_050551250.1">
    <property type="nucleotide sequence ID" value="XM_050695293.1"/>
</dbReference>
<evidence type="ECO:0000256" key="1">
    <source>
        <dbReference type="SAM" id="MobiDB-lite"/>
    </source>
</evidence>
<feature type="region of interest" description="Disordered" evidence="1">
    <location>
        <begin position="246"/>
        <end position="270"/>
    </location>
</feature>
<dbReference type="AlphaFoldDB" id="A0A9R0DR16"/>
<feature type="compositionally biased region" description="Basic and acidic residues" evidence="1">
    <location>
        <begin position="56"/>
        <end position="74"/>
    </location>
</feature>
<gene>
    <name evidence="3 4" type="primary">LOC118275300</name>
</gene>
<dbReference type="OrthoDB" id="7483080at2759"/>
<organism evidence="2 4">
    <name type="scientific">Spodoptera frugiperda</name>
    <name type="common">Fall armyworm</name>
    <dbReference type="NCBI Taxonomy" id="7108"/>
    <lineage>
        <taxon>Eukaryota</taxon>
        <taxon>Metazoa</taxon>
        <taxon>Ecdysozoa</taxon>
        <taxon>Arthropoda</taxon>
        <taxon>Hexapoda</taxon>
        <taxon>Insecta</taxon>
        <taxon>Pterygota</taxon>
        <taxon>Neoptera</taxon>
        <taxon>Endopterygota</taxon>
        <taxon>Lepidoptera</taxon>
        <taxon>Glossata</taxon>
        <taxon>Ditrysia</taxon>
        <taxon>Noctuoidea</taxon>
        <taxon>Noctuidae</taxon>
        <taxon>Amphipyrinae</taxon>
        <taxon>Spodoptera</taxon>
    </lineage>
</organism>
<evidence type="ECO:0000313" key="3">
    <source>
        <dbReference type="RefSeq" id="XP_050551250.1"/>
    </source>
</evidence>
<protein>
    <submittedName>
        <fullName evidence="3 4">Uncharacterized protein LOC118275300 isoform X1</fullName>
    </submittedName>
</protein>
<dbReference type="RefSeq" id="XP_050551251.1">
    <property type="nucleotide sequence ID" value="XM_050695294.1"/>
</dbReference>
<feature type="region of interest" description="Disordered" evidence="1">
    <location>
        <begin position="1"/>
        <end position="75"/>
    </location>
</feature>